<evidence type="ECO:0000256" key="2">
    <source>
        <dbReference type="ARBA" id="ARBA00023295"/>
    </source>
</evidence>
<dbReference type="PANTHER" id="PTHR12304">
    <property type="entry name" value="INOSINE-URIDINE PREFERRING NUCLEOSIDE HYDROLASE"/>
    <property type="match status" value="1"/>
</dbReference>
<evidence type="ECO:0000313" key="5">
    <source>
        <dbReference type="EMBL" id="XAE44433.1"/>
    </source>
</evidence>
<accession>A0ABZ3D9J2</accession>
<evidence type="ECO:0000259" key="4">
    <source>
        <dbReference type="Pfam" id="PF01156"/>
    </source>
</evidence>
<dbReference type="PANTHER" id="PTHR12304:SF4">
    <property type="entry name" value="URIDINE NUCLEOSIDASE"/>
    <property type="match status" value="1"/>
</dbReference>
<dbReference type="InterPro" id="IPR001910">
    <property type="entry name" value="Inosine/uridine_hydrolase_dom"/>
</dbReference>
<sequence length="357" mass="37611">MPLQRRHVLAALATPLLFGAAGRSRAADEPGVSPIPLPRLLDNHRVIVDTDPGNDDAVALLMMLGAPGIMVEAVTVTPGNIGYEQELRNALYVVDLAGKGGQVPVHAGVPRPILGRPYPKASFIHGRDGLGAVEVPEVRQKIDPEHAIDAMRRIVHAHPGEVVILALGGLTNVATALLRDPSLAQAVKGIVFVGGSGRSGVPSFNAMVDPEAASIVLNSGAPLVMFGPPLFDGTTRDPSLLTAADYDRIAAMNTPRSRFFTASNRLRLTFEMQARSAAGSVNADPFAAAIVIEPDIATAYKAVAMKIALDDPLTRGVMLYGDNRYNGQPTPPPNVNLCVGGSNAHFKALLFRTLAQA</sequence>
<dbReference type="Gene3D" id="3.90.245.10">
    <property type="entry name" value="Ribonucleoside hydrolase-like"/>
    <property type="match status" value="1"/>
</dbReference>
<keyword evidence="6" id="KW-1185">Reference proteome</keyword>
<dbReference type="RefSeq" id="WP_342629689.1">
    <property type="nucleotide sequence ID" value="NZ_CP152276.1"/>
</dbReference>
<dbReference type="InterPro" id="IPR015910">
    <property type="entry name" value="I/U_nuclsd_hydro_CS"/>
</dbReference>
<dbReference type="GO" id="GO:0016787">
    <property type="term" value="F:hydrolase activity"/>
    <property type="evidence" value="ECO:0007669"/>
    <property type="project" value="UniProtKB-KW"/>
</dbReference>
<organism evidence="5 6">
    <name type="scientific">Nguyenibacter vanlangensis</name>
    <dbReference type="NCBI Taxonomy" id="1216886"/>
    <lineage>
        <taxon>Bacteria</taxon>
        <taxon>Pseudomonadati</taxon>
        <taxon>Pseudomonadota</taxon>
        <taxon>Alphaproteobacteria</taxon>
        <taxon>Acetobacterales</taxon>
        <taxon>Acetobacteraceae</taxon>
        <taxon>Nguyenibacter</taxon>
    </lineage>
</organism>
<feature type="signal peptide" evidence="3">
    <location>
        <begin position="1"/>
        <end position="26"/>
    </location>
</feature>
<keyword evidence="3" id="KW-0732">Signal</keyword>
<name>A0ABZ3D9J2_9PROT</name>
<dbReference type="InterPro" id="IPR036452">
    <property type="entry name" value="Ribo_hydro-like"/>
</dbReference>
<protein>
    <submittedName>
        <fullName evidence="5">Nucleoside hydrolase</fullName>
    </submittedName>
</protein>
<evidence type="ECO:0000256" key="3">
    <source>
        <dbReference type="SAM" id="SignalP"/>
    </source>
</evidence>
<dbReference type="Pfam" id="PF01156">
    <property type="entry name" value="IU_nuc_hydro"/>
    <property type="match status" value="1"/>
</dbReference>
<dbReference type="Proteomes" id="UP001449795">
    <property type="component" value="Chromosome"/>
</dbReference>
<dbReference type="EMBL" id="CP152276">
    <property type="protein sequence ID" value="XAE44433.1"/>
    <property type="molecule type" value="Genomic_DNA"/>
</dbReference>
<dbReference type="SUPFAM" id="SSF53590">
    <property type="entry name" value="Nucleoside hydrolase"/>
    <property type="match status" value="1"/>
</dbReference>
<dbReference type="InterPro" id="IPR023186">
    <property type="entry name" value="IUNH"/>
</dbReference>
<feature type="chain" id="PRO_5045703226" evidence="3">
    <location>
        <begin position="27"/>
        <end position="357"/>
    </location>
</feature>
<feature type="domain" description="Inosine/uridine-preferring nucleoside hydrolase" evidence="4">
    <location>
        <begin position="46"/>
        <end position="346"/>
    </location>
</feature>
<reference evidence="5 6" key="1">
    <citation type="submission" date="2024-04" db="EMBL/GenBank/DDBJ databases">
        <title>Complete genome sequence of Nguyenibacter vanlangesis HBCM-1154, a strain capable of nitrogen fixation, IAA production, and phosphorus solubilization isolated from sugarcane soil.</title>
        <authorList>
            <person name="MY HANH P."/>
        </authorList>
    </citation>
    <scope>NUCLEOTIDE SEQUENCE [LARGE SCALE GENOMIC DNA]</scope>
    <source>
        <strain evidence="5 6">HBCM 1154</strain>
    </source>
</reference>
<gene>
    <name evidence="5" type="ORF">AAC691_08390</name>
</gene>
<keyword evidence="2" id="KW-0326">Glycosidase</keyword>
<dbReference type="PROSITE" id="PS01247">
    <property type="entry name" value="IUNH"/>
    <property type="match status" value="1"/>
</dbReference>
<keyword evidence="1 5" id="KW-0378">Hydrolase</keyword>
<evidence type="ECO:0000313" key="6">
    <source>
        <dbReference type="Proteomes" id="UP001449795"/>
    </source>
</evidence>
<proteinExistence type="predicted"/>
<evidence type="ECO:0000256" key="1">
    <source>
        <dbReference type="ARBA" id="ARBA00022801"/>
    </source>
</evidence>